<evidence type="ECO:0000313" key="1">
    <source>
        <dbReference type="EMBL" id="TQR98220.1"/>
    </source>
</evidence>
<accession>A0ABY3B364</accession>
<protein>
    <submittedName>
        <fullName evidence="1">DUF4868 domain-containing protein</fullName>
    </submittedName>
</protein>
<gene>
    <name evidence="1" type="ORF">FKV70_13745</name>
</gene>
<dbReference type="Proteomes" id="UP000319219">
    <property type="component" value="Unassembled WGS sequence"/>
</dbReference>
<dbReference type="EMBL" id="VIJZ01000005">
    <property type="protein sequence ID" value="TQR98220.1"/>
    <property type="molecule type" value="Genomic_DNA"/>
</dbReference>
<dbReference type="RefSeq" id="WP_142613200.1">
    <property type="nucleotide sequence ID" value="NZ_VIJZ01000005.1"/>
</dbReference>
<comment type="caution">
    <text evidence="1">The sequence shown here is derived from an EMBL/GenBank/DDBJ whole genome shotgun (WGS) entry which is preliminary data.</text>
</comment>
<name>A0ABY3B364_9BACL</name>
<keyword evidence="2" id="KW-1185">Reference proteome</keyword>
<organism evidence="1 2">
    <name type="scientific">Paenibacillus ottowii</name>
    <dbReference type="NCBI Taxonomy" id="2315729"/>
    <lineage>
        <taxon>Bacteria</taxon>
        <taxon>Bacillati</taxon>
        <taxon>Bacillota</taxon>
        <taxon>Bacilli</taxon>
        <taxon>Bacillales</taxon>
        <taxon>Paenibacillaceae</taxon>
        <taxon>Paenibacillus</taxon>
    </lineage>
</organism>
<reference evidence="1 2" key="1">
    <citation type="submission" date="2019-07" db="EMBL/GenBank/DDBJ databases">
        <title>Paenibacillus ottowii sp. nov. isolated from a fermentation system processing bovine manure.</title>
        <authorList>
            <person name="Velazquez L.F."/>
            <person name="Rajbanshi S."/>
            <person name="Guan S."/>
            <person name="Hinchee M."/>
            <person name="Welsh A."/>
        </authorList>
    </citation>
    <scope>NUCLEOTIDE SEQUENCE [LARGE SCALE GENOMIC DNA]</scope>
    <source>
        <strain evidence="1 2">MS2379</strain>
    </source>
</reference>
<evidence type="ECO:0000313" key="2">
    <source>
        <dbReference type="Proteomes" id="UP000319219"/>
    </source>
</evidence>
<dbReference type="Pfam" id="PF16162">
    <property type="entry name" value="KwaB"/>
    <property type="match status" value="1"/>
</dbReference>
<dbReference type="InterPro" id="IPR032359">
    <property type="entry name" value="KwaB-like"/>
</dbReference>
<sequence>MKQLSKEIILDFSEVTTSHSEGFSIDDLIYDTSFFIKTSKKFKKWSVKNIDMASNDQINIINNIKHIKEQYVEEYKSEDRDPEFIYKYNIAGLLLNTNRIQSFFTDKNLDSSDTTDEQVNTSVSSSDSNEIIAKKLSHEELVIENYEGTGYPPSDEVNLIIHRLKLKGSTLLVFCNQSRTSLAKTDLRTIINNKLTSVEKKGFYKINNDISFILTPENYYILSMDFFEKIFCFENYTKIKKQMAMESLSESNVIIGYKKLEVELNKGYMARSVAKISLNKNEIPTFIIKNKEAISKYCEGYKVGLNFNKHTNNFTVTDEKIAPLFITYLFSERVAENIIGELVYYKTFNKLNKN</sequence>
<proteinExistence type="predicted"/>